<feature type="coiled-coil region" evidence="1">
    <location>
        <begin position="1012"/>
        <end position="1039"/>
    </location>
</feature>
<feature type="coiled-coil region" evidence="1">
    <location>
        <begin position="1380"/>
        <end position="1428"/>
    </location>
</feature>
<proteinExistence type="predicted"/>
<feature type="coiled-coil region" evidence="1">
    <location>
        <begin position="883"/>
        <end position="924"/>
    </location>
</feature>
<feature type="compositionally biased region" description="Polar residues" evidence="2">
    <location>
        <begin position="745"/>
        <end position="757"/>
    </location>
</feature>
<feature type="region of interest" description="Disordered" evidence="2">
    <location>
        <begin position="741"/>
        <end position="773"/>
    </location>
</feature>
<feature type="region of interest" description="Disordered" evidence="2">
    <location>
        <begin position="1"/>
        <end position="253"/>
    </location>
</feature>
<comment type="caution">
    <text evidence="3">The sequence shown here is derived from an EMBL/GenBank/DDBJ whole genome shotgun (WGS) entry which is preliminary data.</text>
</comment>
<feature type="coiled-coil region" evidence="1">
    <location>
        <begin position="420"/>
        <end position="480"/>
    </location>
</feature>
<feature type="compositionally biased region" description="Low complexity" evidence="2">
    <location>
        <begin position="8"/>
        <end position="77"/>
    </location>
</feature>
<evidence type="ECO:0000313" key="4">
    <source>
        <dbReference type="Proteomes" id="UP000193560"/>
    </source>
</evidence>
<name>A0A1X2IZN1_9FUNG</name>
<sequence>MNGDAKPKAPAAPKMEASSTTATRRPSTLQSSNTSSTTRTKLKPSLSSAARGTASSTTRSTTTPKSPVSPSPTVTSSIRRGLKTGDTASTPRSPTTLTPSASRRASTISPSLRSAGPAPTPSSTLSRRATTTSPKTTATGLTKSATPTSTLSRRATTTSTRTPADLTSNPSTSVQRKSTLTRSNPSTTTNTSTKSPNTPTPTLSRRVSINSSSTTSSRGSTPSSTTSTRSSLSTKPSTTSTITEEDEENGVVSTLETEVKELTEQIKQMEQDIEDNKAALTSKQNDIDIMHQQLDESQSQQEEQLLESILDMTEQLKEKETQRDEALATLEQWSAQAEERLVLTRQLEEMEESYRSEMESLRDELQSANDQLESTLKALDRELDASEETSGTLREEIQGMHKSHQTRMTGISNQLNQEHNEETTNLVQSFDKELEEKQNSSEWAAVDTKRKEMIDLERTIQTLEEKLATMEDQFIKNQQTGKTDDEDKLNIIMASHEEERLKSSDGLDNQISQMELEHAEQIESLKARQQSELALASASGTTGINEAIEKIELDIKAELEADHQQKLEVVHQDHQTPSKQAQSQLDDAVNNLTLLKTTIAQEHDVTRKRLDQQYIDEKALAIAQFETDFTEKLDAVIKSYETTLDKYRISSEQENNSKVETLEIEHSQELKTLTDNHNAKILELQSSTAAATRASTERQIRADYEMKIEALAGHHRQALEDLQSDHRLAIKNLEEALENIKENTHPTNEASSTSPAENQDCEDKSANKNPENDSIDIIRAQVQASLNEIHSAATAKMVTEHESRLSEMKRDHILQKDRAIEHMTKDFEARLAEIKQENTDIHKSTQQAHDNEINSTLTAAKNDLTEQQQTMNNQHKTKTQKMEADHQQRIQVLTDEIAQHTKQRDELESMKRQLQEEMTAFNISSTKEIQDSNALMDENEIKIYQDLEMSHNTTLNTMKTDHQTAIDTLLAEHQLKLQHAETQEDHKATNQSSPEMEDTLGDSYKAQIEQYVLEQEAKVTDLQEAVNILKQQNATLKADHQTHLKTSENDWTMRLEDVTKSTEQLSATTLLNEPIRTRMNAEAKEAQDKLIAAHTSSLESQNINHTQTVEQLSEKQDTEIDELNARLQPLVEEQEGHADRLKELEKEHQEQLKNLTDAHTESVDTFNSQWVTKESEHIKNLKSHQTQLEEIQQQLHGLEADYQLKTARQEELQIQLDKQSTILPSDQPSITDHDESYQPLPPSSSTLERDILEKQNALQAKETELQQLEEQWRKLVEEKKATQNTNNKKNKEMVYGLVIKHQEGIDKMHRHFQHLLDVKDEEVNNVSYRLKTVTSARQKDIDKRQDKQHGKISSLEQQRQHLMDSYTAKANSYSIIETTSHALKDKIARSEVQLDQMTKENQDTKAKVDTYKEENNKLLLNIHQLQSKMHKIQLG</sequence>
<feature type="coiled-coil region" evidence="1">
    <location>
        <begin position="1131"/>
        <end position="1208"/>
    </location>
</feature>
<keyword evidence="1" id="KW-0175">Coiled coil</keyword>
<organism evidence="3 4">
    <name type="scientific">Absidia repens</name>
    <dbReference type="NCBI Taxonomy" id="90262"/>
    <lineage>
        <taxon>Eukaryota</taxon>
        <taxon>Fungi</taxon>
        <taxon>Fungi incertae sedis</taxon>
        <taxon>Mucoromycota</taxon>
        <taxon>Mucoromycotina</taxon>
        <taxon>Mucoromycetes</taxon>
        <taxon>Mucorales</taxon>
        <taxon>Cunninghamellaceae</taxon>
        <taxon>Absidia</taxon>
    </lineage>
</organism>
<protein>
    <submittedName>
        <fullName evidence="3">Uncharacterized protein</fullName>
    </submittedName>
</protein>
<feature type="compositionally biased region" description="Basic and acidic residues" evidence="2">
    <location>
        <begin position="1337"/>
        <end position="1349"/>
    </location>
</feature>
<gene>
    <name evidence="3" type="ORF">BCR42DRAFT_446132</name>
</gene>
<feature type="compositionally biased region" description="Low complexity" evidence="2">
    <location>
        <begin position="87"/>
        <end position="104"/>
    </location>
</feature>
<feature type="compositionally biased region" description="Low complexity" evidence="2">
    <location>
        <begin position="121"/>
        <end position="168"/>
    </location>
</feature>
<feature type="coiled-coil region" evidence="1">
    <location>
        <begin position="1244"/>
        <end position="1285"/>
    </location>
</feature>
<feature type="compositionally biased region" description="Polar residues" evidence="2">
    <location>
        <begin position="1221"/>
        <end position="1230"/>
    </location>
</feature>
<feature type="compositionally biased region" description="Low complexity" evidence="2">
    <location>
        <begin position="178"/>
        <end position="242"/>
    </location>
</feature>
<dbReference type="OrthoDB" id="2289951at2759"/>
<keyword evidence="4" id="KW-1185">Reference proteome</keyword>
<feature type="region of interest" description="Disordered" evidence="2">
    <location>
        <begin position="1221"/>
        <end position="1244"/>
    </location>
</feature>
<evidence type="ECO:0000256" key="2">
    <source>
        <dbReference type="SAM" id="MobiDB-lite"/>
    </source>
</evidence>
<evidence type="ECO:0000256" key="1">
    <source>
        <dbReference type="SAM" id="Coils"/>
    </source>
</evidence>
<dbReference type="STRING" id="90262.A0A1X2IZN1"/>
<feature type="compositionally biased region" description="Basic and acidic residues" evidence="2">
    <location>
        <begin position="979"/>
        <end position="988"/>
    </location>
</feature>
<dbReference type="Proteomes" id="UP000193560">
    <property type="component" value="Unassembled WGS sequence"/>
</dbReference>
<feature type="region of interest" description="Disordered" evidence="2">
    <location>
        <begin position="1337"/>
        <end position="1358"/>
    </location>
</feature>
<evidence type="ECO:0000313" key="3">
    <source>
        <dbReference type="EMBL" id="ORZ24161.1"/>
    </source>
</evidence>
<dbReference type="EMBL" id="MCGE01000002">
    <property type="protein sequence ID" value="ORZ24161.1"/>
    <property type="molecule type" value="Genomic_DNA"/>
</dbReference>
<feature type="region of interest" description="Disordered" evidence="2">
    <location>
        <begin position="979"/>
        <end position="998"/>
    </location>
</feature>
<accession>A0A1X2IZN1</accession>
<reference evidence="3 4" key="1">
    <citation type="submission" date="2016-07" db="EMBL/GenBank/DDBJ databases">
        <title>Pervasive Adenine N6-methylation of Active Genes in Fungi.</title>
        <authorList>
            <consortium name="DOE Joint Genome Institute"/>
            <person name="Mondo S.J."/>
            <person name="Dannebaum R.O."/>
            <person name="Kuo R.C."/>
            <person name="Labutti K."/>
            <person name="Haridas S."/>
            <person name="Kuo A."/>
            <person name="Salamov A."/>
            <person name="Ahrendt S.R."/>
            <person name="Lipzen A."/>
            <person name="Sullivan W."/>
            <person name="Andreopoulos W.B."/>
            <person name="Clum A."/>
            <person name="Lindquist E."/>
            <person name="Daum C."/>
            <person name="Ramamoorthy G.K."/>
            <person name="Gryganskyi A."/>
            <person name="Culley D."/>
            <person name="Magnuson J.K."/>
            <person name="James T.Y."/>
            <person name="O'Malley M.A."/>
            <person name="Stajich J.E."/>
            <person name="Spatafora J.W."/>
            <person name="Visel A."/>
            <person name="Grigoriev I.V."/>
        </authorList>
    </citation>
    <scope>NUCLEOTIDE SEQUENCE [LARGE SCALE GENOMIC DNA]</scope>
    <source>
        <strain evidence="3 4">NRRL 1336</strain>
    </source>
</reference>